<dbReference type="InterPro" id="IPR001567">
    <property type="entry name" value="Pept_M3A_M3B_dom"/>
</dbReference>
<accession>A0A6A6RYP1</accession>
<evidence type="ECO:0000256" key="2">
    <source>
        <dbReference type="ARBA" id="ARBA00022670"/>
    </source>
</evidence>
<keyword evidence="11" id="KW-1185">Reference proteome</keyword>
<dbReference type="InterPro" id="IPR024079">
    <property type="entry name" value="MetalloPept_cat_dom_sf"/>
</dbReference>
<evidence type="ECO:0000256" key="3">
    <source>
        <dbReference type="ARBA" id="ARBA00022723"/>
    </source>
</evidence>
<keyword evidence="8" id="KW-0732">Signal</keyword>
<keyword evidence="6 7" id="KW-0482">Metalloprotease</keyword>
<dbReference type="GO" id="GO:0006518">
    <property type="term" value="P:peptide metabolic process"/>
    <property type="evidence" value="ECO:0007669"/>
    <property type="project" value="TreeGrafter"/>
</dbReference>
<dbReference type="GO" id="GO:0004222">
    <property type="term" value="F:metalloendopeptidase activity"/>
    <property type="evidence" value="ECO:0007669"/>
    <property type="project" value="InterPro"/>
</dbReference>
<feature type="chain" id="PRO_5025519197" evidence="8">
    <location>
        <begin position="25"/>
        <end position="673"/>
    </location>
</feature>
<dbReference type="InterPro" id="IPR045090">
    <property type="entry name" value="Pept_M3A_M3B"/>
</dbReference>
<protein>
    <submittedName>
        <fullName evidence="10">Peptidase family M3</fullName>
    </submittedName>
</protein>
<name>A0A6A6RYP1_9PLEO</name>
<dbReference type="GO" id="GO:0046872">
    <property type="term" value="F:metal ion binding"/>
    <property type="evidence" value="ECO:0007669"/>
    <property type="project" value="UniProtKB-UniRule"/>
</dbReference>
<dbReference type="CDD" id="cd06455">
    <property type="entry name" value="M3A_TOP"/>
    <property type="match status" value="1"/>
</dbReference>
<evidence type="ECO:0000256" key="7">
    <source>
        <dbReference type="RuleBase" id="RU003435"/>
    </source>
</evidence>
<comment type="cofactor">
    <cofactor evidence="7">
        <name>Zn(2+)</name>
        <dbReference type="ChEBI" id="CHEBI:29105"/>
    </cofactor>
    <text evidence="7">Binds 1 zinc ion.</text>
</comment>
<dbReference type="Proteomes" id="UP000799753">
    <property type="component" value="Unassembled WGS sequence"/>
</dbReference>
<dbReference type="OrthoDB" id="534666at2759"/>
<dbReference type="InterPro" id="IPR024077">
    <property type="entry name" value="Neurolysin/TOP_dom2"/>
</dbReference>
<organism evidence="10 11">
    <name type="scientific">Massarina eburnea CBS 473.64</name>
    <dbReference type="NCBI Taxonomy" id="1395130"/>
    <lineage>
        <taxon>Eukaryota</taxon>
        <taxon>Fungi</taxon>
        <taxon>Dikarya</taxon>
        <taxon>Ascomycota</taxon>
        <taxon>Pezizomycotina</taxon>
        <taxon>Dothideomycetes</taxon>
        <taxon>Pleosporomycetidae</taxon>
        <taxon>Pleosporales</taxon>
        <taxon>Massarineae</taxon>
        <taxon>Massarinaceae</taxon>
        <taxon>Massarina</taxon>
    </lineage>
</organism>
<dbReference type="GO" id="GO:0006508">
    <property type="term" value="P:proteolysis"/>
    <property type="evidence" value="ECO:0007669"/>
    <property type="project" value="UniProtKB-KW"/>
</dbReference>
<evidence type="ECO:0000256" key="6">
    <source>
        <dbReference type="ARBA" id="ARBA00023049"/>
    </source>
</evidence>
<evidence type="ECO:0000259" key="9">
    <source>
        <dbReference type="Pfam" id="PF01432"/>
    </source>
</evidence>
<keyword evidence="2 7" id="KW-0645">Protease</keyword>
<feature type="domain" description="Peptidase M3A/M3B catalytic" evidence="9">
    <location>
        <begin position="212"/>
        <end position="669"/>
    </location>
</feature>
<evidence type="ECO:0000256" key="4">
    <source>
        <dbReference type="ARBA" id="ARBA00022801"/>
    </source>
</evidence>
<evidence type="ECO:0000256" key="1">
    <source>
        <dbReference type="ARBA" id="ARBA00006040"/>
    </source>
</evidence>
<proteinExistence type="inferred from homology"/>
<sequence length="673" mass="75901">MLSIFRFSLTVLLVAHAALTAVATIPILEPPAFKYRSKRQPNTSFTLTRPPQIPPVFNDTVSSLATDAPALCNQTKAVLDKLAATISPLNATFDNTYRPILNNEQHGWLRQWIHSFYASVSPDAALRNASNKASAVNGKCGVHANMRVDIFKLVESIQTGLNGAGDNSTVDAEDRYLVSKDYRGYLHKGLHLEGAARDQLKTIRTRIAHLKREYQNGSQNVPLMKEVVVKRDEAARLLGYPHHAALELESKMARNDSTVLSFLEGLRERLYDRGQEEIASLLAIKKVEDEKQNRTFDDSLDNGKRKYYTNILLKTQYSVDEAKLSEYFPLNHTISAMLQIFESLFNLCFVQLSAYDLATLSPTGSAKDMTWHEDVIAFAVWEGDVSGFVGYVYMDLYARDGKQTHCSEVPLQPGFLKANSKSWHYPVSAIRCSFPKPQGDKPTLMTHNQVMSLSHELGHSIHYVCTRTRWARLAKPAHDFVEVPSQMLENWMWTNVTLSQLSSHYKTNETLAPEMIEALISTKNVVEGGLNRLEKLALAFFDMAIHTPATHADAEALDFDHLYAAIMRNTTGLTASKDGSGRTFWVPRLEKFKHIIKAYDAGYYGYLWSEVYSTDMFHTAFKGDPMNPKIGERYRRVVLEKGGSQDEFVTLEQFLGRPPNSEAFHKELGLEMK</sequence>
<keyword evidence="4 7" id="KW-0378">Hydrolase</keyword>
<dbReference type="InterPro" id="IPR024080">
    <property type="entry name" value="Neurolysin/TOP_N"/>
</dbReference>
<comment type="similarity">
    <text evidence="1 7">Belongs to the peptidase M3 family.</text>
</comment>
<dbReference type="SUPFAM" id="SSF55486">
    <property type="entry name" value="Metalloproteases ('zincins'), catalytic domain"/>
    <property type="match status" value="1"/>
</dbReference>
<dbReference type="EMBL" id="MU006787">
    <property type="protein sequence ID" value="KAF2639094.1"/>
    <property type="molecule type" value="Genomic_DNA"/>
</dbReference>
<feature type="signal peptide" evidence="8">
    <location>
        <begin position="1"/>
        <end position="24"/>
    </location>
</feature>
<dbReference type="Gene3D" id="1.10.1370.10">
    <property type="entry name" value="Neurolysin, domain 3"/>
    <property type="match status" value="1"/>
</dbReference>
<keyword evidence="5 7" id="KW-0862">Zinc</keyword>
<evidence type="ECO:0000256" key="8">
    <source>
        <dbReference type="SAM" id="SignalP"/>
    </source>
</evidence>
<reference evidence="10" key="1">
    <citation type="journal article" date="2020" name="Stud. Mycol.">
        <title>101 Dothideomycetes genomes: a test case for predicting lifestyles and emergence of pathogens.</title>
        <authorList>
            <person name="Haridas S."/>
            <person name="Albert R."/>
            <person name="Binder M."/>
            <person name="Bloem J."/>
            <person name="Labutti K."/>
            <person name="Salamov A."/>
            <person name="Andreopoulos B."/>
            <person name="Baker S."/>
            <person name="Barry K."/>
            <person name="Bills G."/>
            <person name="Bluhm B."/>
            <person name="Cannon C."/>
            <person name="Castanera R."/>
            <person name="Culley D."/>
            <person name="Daum C."/>
            <person name="Ezra D."/>
            <person name="Gonzalez J."/>
            <person name="Henrissat B."/>
            <person name="Kuo A."/>
            <person name="Liang C."/>
            <person name="Lipzen A."/>
            <person name="Lutzoni F."/>
            <person name="Magnuson J."/>
            <person name="Mondo S."/>
            <person name="Nolan M."/>
            <person name="Ohm R."/>
            <person name="Pangilinan J."/>
            <person name="Park H.-J."/>
            <person name="Ramirez L."/>
            <person name="Alfaro M."/>
            <person name="Sun H."/>
            <person name="Tritt A."/>
            <person name="Yoshinaga Y."/>
            <person name="Zwiers L.-H."/>
            <person name="Turgeon B."/>
            <person name="Goodwin S."/>
            <person name="Spatafora J."/>
            <person name="Crous P."/>
            <person name="Grigoriev I."/>
        </authorList>
    </citation>
    <scope>NUCLEOTIDE SEQUENCE</scope>
    <source>
        <strain evidence="10">CBS 473.64</strain>
    </source>
</reference>
<dbReference type="Pfam" id="PF01432">
    <property type="entry name" value="Peptidase_M3"/>
    <property type="match status" value="1"/>
</dbReference>
<evidence type="ECO:0000313" key="10">
    <source>
        <dbReference type="EMBL" id="KAF2639094.1"/>
    </source>
</evidence>
<keyword evidence="3 7" id="KW-0479">Metal-binding</keyword>
<dbReference type="PANTHER" id="PTHR11804">
    <property type="entry name" value="PROTEASE M3 THIMET OLIGOPEPTIDASE-RELATED"/>
    <property type="match status" value="1"/>
</dbReference>
<dbReference type="Gene3D" id="1.20.1050.40">
    <property type="entry name" value="Endopeptidase. Chain P, domain 1"/>
    <property type="match status" value="1"/>
</dbReference>
<dbReference type="GO" id="GO:0005758">
    <property type="term" value="C:mitochondrial intermembrane space"/>
    <property type="evidence" value="ECO:0007669"/>
    <property type="project" value="TreeGrafter"/>
</dbReference>
<gene>
    <name evidence="10" type="ORF">P280DRAFT_454116</name>
</gene>
<dbReference type="Gene3D" id="3.40.390.10">
    <property type="entry name" value="Collagenase (Catalytic Domain)"/>
    <property type="match status" value="1"/>
</dbReference>
<evidence type="ECO:0000256" key="5">
    <source>
        <dbReference type="ARBA" id="ARBA00022833"/>
    </source>
</evidence>
<evidence type="ECO:0000313" key="11">
    <source>
        <dbReference type="Proteomes" id="UP000799753"/>
    </source>
</evidence>
<dbReference type="AlphaFoldDB" id="A0A6A6RYP1"/>
<dbReference type="PANTHER" id="PTHR11804:SF84">
    <property type="entry name" value="SACCHAROLYSIN"/>
    <property type="match status" value="1"/>
</dbReference>